<feature type="region of interest" description="Disordered" evidence="1">
    <location>
        <begin position="1"/>
        <end position="77"/>
    </location>
</feature>
<reference evidence="2 3" key="1">
    <citation type="journal article" date="2009" name="Science">
        <title>Green evolution and dynamic adaptations revealed by genomes of the marine picoeukaryotes Micromonas.</title>
        <authorList>
            <person name="Worden A.Z."/>
            <person name="Lee J.H."/>
            <person name="Mock T."/>
            <person name="Rouze P."/>
            <person name="Simmons M.P."/>
            <person name="Aerts A.L."/>
            <person name="Allen A.E."/>
            <person name="Cuvelier M.L."/>
            <person name="Derelle E."/>
            <person name="Everett M.V."/>
            <person name="Foulon E."/>
            <person name="Grimwood J."/>
            <person name="Gundlach H."/>
            <person name="Henrissat B."/>
            <person name="Napoli C."/>
            <person name="McDonald S.M."/>
            <person name="Parker M.S."/>
            <person name="Rombauts S."/>
            <person name="Salamov A."/>
            <person name="Von Dassow P."/>
            <person name="Badger J.H."/>
            <person name="Coutinho P.M."/>
            <person name="Demir E."/>
            <person name="Dubchak I."/>
            <person name="Gentemann C."/>
            <person name="Eikrem W."/>
            <person name="Gready J.E."/>
            <person name="John U."/>
            <person name="Lanier W."/>
            <person name="Lindquist E.A."/>
            <person name="Lucas S."/>
            <person name="Mayer K.F."/>
            <person name="Moreau H."/>
            <person name="Not F."/>
            <person name="Otillar R."/>
            <person name="Panaud O."/>
            <person name="Pangilinan J."/>
            <person name="Paulsen I."/>
            <person name="Piegu B."/>
            <person name="Poliakov A."/>
            <person name="Robbens S."/>
            <person name="Schmutz J."/>
            <person name="Toulza E."/>
            <person name="Wyss T."/>
            <person name="Zelensky A."/>
            <person name="Zhou K."/>
            <person name="Armbrust E.V."/>
            <person name="Bhattacharya D."/>
            <person name="Goodenough U.W."/>
            <person name="Van de Peer Y."/>
            <person name="Grigoriev I.V."/>
        </authorList>
    </citation>
    <scope>NUCLEOTIDE SEQUENCE [LARGE SCALE GENOMIC DNA]</scope>
    <source>
        <strain evidence="2 3">CCMP1545</strain>
    </source>
</reference>
<evidence type="ECO:0000313" key="2">
    <source>
        <dbReference type="EMBL" id="EEH53181.1"/>
    </source>
</evidence>
<dbReference type="AlphaFoldDB" id="C1N3E1"/>
<feature type="region of interest" description="Disordered" evidence="1">
    <location>
        <begin position="104"/>
        <end position="177"/>
    </location>
</feature>
<name>C1N3E1_MICPC</name>
<evidence type="ECO:0000256" key="1">
    <source>
        <dbReference type="SAM" id="MobiDB-lite"/>
    </source>
</evidence>
<evidence type="ECO:0000313" key="3">
    <source>
        <dbReference type="Proteomes" id="UP000001876"/>
    </source>
</evidence>
<proteinExistence type="predicted"/>
<accession>C1N3E1</accession>
<feature type="compositionally biased region" description="Basic and acidic residues" evidence="1">
    <location>
        <begin position="162"/>
        <end position="177"/>
    </location>
</feature>
<keyword evidence="3" id="KW-1185">Reference proteome</keyword>
<dbReference type="KEGG" id="mpp:MICPUCDRAFT_68622"/>
<dbReference type="GeneID" id="9688035"/>
<protein>
    <submittedName>
        <fullName evidence="2">Predicted protein</fullName>
    </submittedName>
</protein>
<organism evidence="3">
    <name type="scientific">Micromonas pusilla (strain CCMP1545)</name>
    <name type="common">Picoplanktonic green alga</name>
    <dbReference type="NCBI Taxonomy" id="564608"/>
    <lineage>
        <taxon>Eukaryota</taxon>
        <taxon>Viridiplantae</taxon>
        <taxon>Chlorophyta</taxon>
        <taxon>Mamiellophyceae</taxon>
        <taxon>Mamiellales</taxon>
        <taxon>Mamiellaceae</taxon>
        <taxon>Micromonas</taxon>
    </lineage>
</organism>
<dbReference type="Proteomes" id="UP000001876">
    <property type="component" value="Unassembled WGS sequence"/>
</dbReference>
<dbReference type="EMBL" id="GG663746">
    <property type="protein sequence ID" value="EEH53181.1"/>
    <property type="molecule type" value="Genomic_DNA"/>
</dbReference>
<feature type="compositionally biased region" description="Basic and acidic residues" evidence="1">
    <location>
        <begin position="48"/>
        <end position="65"/>
    </location>
</feature>
<gene>
    <name evidence="2" type="ORF">MICPUCDRAFT_68622</name>
</gene>
<sequence>MSSSSASESYGVERNPSNFGTASCREGGRSRKASVDVVRRRGRASKGSRGDGRRDAPGEKFLKERRSPRRRGRMGTSVVIERACPSFAAFASRRHSTVDFRSRHFAPLESTSTSSTRSFARNDLIASPSPRRIRYAPSTRPAGKPPPAWVKRSVSRTSYRSNVEREARVKSDDGKSP</sequence>
<feature type="compositionally biased region" description="Basic and acidic residues" evidence="1">
    <location>
        <begin position="26"/>
        <end position="39"/>
    </location>
</feature>
<dbReference type="OrthoDB" id="498790at2759"/>
<dbReference type="RefSeq" id="XP_003062362.1">
    <property type="nucleotide sequence ID" value="XM_003062316.1"/>
</dbReference>